<accession>A0A165U7Z0</accession>
<organism evidence="1 2">
    <name type="scientific">Neolentinus lepideus HHB14362 ss-1</name>
    <dbReference type="NCBI Taxonomy" id="1314782"/>
    <lineage>
        <taxon>Eukaryota</taxon>
        <taxon>Fungi</taxon>
        <taxon>Dikarya</taxon>
        <taxon>Basidiomycota</taxon>
        <taxon>Agaricomycotina</taxon>
        <taxon>Agaricomycetes</taxon>
        <taxon>Gloeophyllales</taxon>
        <taxon>Gloeophyllaceae</taxon>
        <taxon>Neolentinus</taxon>
    </lineage>
</organism>
<proteinExistence type="predicted"/>
<keyword evidence="2" id="KW-1185">Reference proteome</keyword>
<protein>
    <submittedName>
        <fullName evidence="1">Uncharacterized protein</fullName>
    </submittedName>
</protein>
<evidence type="ECO:0000313" key="2">
    <source>
        <dbReference type="Proteomes" id="UP000076761"/>
    </source>
</evidence>
<reference evidence="1 2" key="1">
    <citation type="journal article" date="2016" name="Mol. Biol. Evol.">
        <title>Comparative Genomics of Early-Diverging Mushroom-Forming Fungi Provides Insights into the Origins of Lignocellulose Decay Capabilities.</title>
        <authorList>
            <person name="Nagy L.G."/>
            <person name="Riley R."/>
            <person name="Tritt A."/>
            <person name="Adam C."/>
            <person name="Daum C."/>
            <person name="Floudas D."/>
            <person name="Sun H."/>
            <person name="Yadav J.S."/>
            <person name="Pangilinan J."/>
            <person name="Larsson K.H."/>
            <person name="Matsuura K."/>
            <person name="Barry K."/>
            <person name="Labutti K."/>
            <person name="Kuo R."/>
            <person name="Ohm R.A."/>
            <person name="Bhattacharya S.S."/>
            <person name="Shirouzu T."/>
            <person name="Yoshinaga Y."/>
            <person name="Martin F.M."/>
            <person name="Grigoriev I.V."/>
            <person name="Hibbett D.S."/>
        </authorList>
    </citation>
    <scope>NUCLEOTIDE SEQUENCE [LARGE SCALE GENOMIC DNA]</scope>
    <source>
        <strain evidence="1 2">HHB14362 ss-1</strain>
    </source>
</reference>
<sequence length="99" mass="11062">MPPQSIDPRCMVSNRSTVSKETKGPGLSLYRARRSLTLTRVERVRDVCLTKPTSERCGRRRTLISEWSRTESSQAIWGTCALAGVAKANDKVQLILNDV</sequence>
<name>A0A165U7Z0_9AGAM</name>
<dbReference type="Proteomes" id="UP000076761">
    <property type="component" value="Unassembled WGS sequence"/>
</dbReference>
<dbReference type="AlphaFoldDB" id="A0A165U7Z0"/>
<gene>
    <name evidence="1" type="ORF">NEOLEDRAFT_59799</name>
</gene>
<evidence type="ECO:0000313" key="1">
    <source>
        <dbReference type="EMBL" id="KZT27779.1"/>
    </source>
</evidence>
<dbReference type="EMBL" id="KV425560">
    <property type="protein sequence ID" value="KZT27779.1"/>
    <property type="molecule type" value="Genomic_DNA"/>
</dbReference>
<dbReference type="InParanoid" id="A0A165U7Z0"/>